<dbReference type="Proteomes" id="UP000565711">
    <property type="component" value="Unassembled WGS sequence"/>
</dbReference>
<dbReference type="AlphaFoldDB" id="A0A846Y9I7"/>
<name>A0A846Y9I7_9NOCA</name>
<gene>
    <name evidence="1" type="ORF">HGA08_27250</name>
</gene>
<keyword evidence="1" id="KW-0808">Transferase</keyword>
<dbReference type="EMBL" id="JAAXOP010000022">
    <property type="protein sequence ID" value="NKY53898.1"/>
    <property type="molecule type" value="Genomic_DNA"/>
</dbReference>
<protein>
    <submittedName>
        <fullName evidence="1">SAM-dependent methyltransferase</fullName>
    </submittedName>
</protein>
<comment type="caution">
    <text evidence="1">The sequence shown here is derived from an EMBL/GenBank/DDBJ whole genome shotgun (WGS) entry which is preliminary data.</text>
</comment>
<dbReference type="GO" id="GO:0008168">
    <property type="term" value="F:methyltransferase activity"/>
    <property type="evidence" value="ECO:0007669"/>
    <property type="project" value="UniProtKB-KW"/>
</dbReference>
<organism evidence="1 2">
    <name type="scientific">Nocardia vermiculata</name>
    <dbReference type="NCBI Taxonomy" id="257274"/>
    <lineage>
        <taxon>Bacteria</taxon>
        <taxon>Bacillati</taxon>
        <taxon>Actinomycetota</taxon>
        <taxon>Actinomycetes</taxon>
        <taxon>Mycobacteriales</taxon>
        <taxon>Nocardiaceae</taxon>
        <taxon>Nocardia</taxon>
    </lineage>
</organism>
<dbReference type="PIRSF" id="PIRSF017393">
    <property type="entry name" value="MTase_SAV2177"/>
    <property type="match status" value="1"/>
</dbReference>
<sequence length="248" mass="27203">MYDYLLGGKDHYQVDATAAEAALRQYPAGRTIAQVNRQFMHRAAKHSAESGIRQFLDIGTGIPTEPNLHQVVQQVAAAARVVYVDNDPIVLTHARALMTGTAEGRTEYVQADIRNPQAILDNPQVREVLNFDEPIALTLIGLLYFLPDHEDPHEILATLIDALPSGSHLAMTHATADFDAAAEAAAQVYRNNGVPTQLRSRDEFAGFFRGVELLEPGVVPPHRWRASVEPLPHLDAEASLYAGIATKR</sequence>
<proteinExistence type="predicted"/>
<dbReference type="InterPro" id="IPR006764">
    <property type="entry name" value="SAM_dep_MeTrfase_SAV2177_type"/>
</dbReference>
<keyword evidence="1" id="KW-0489">Methyltransferase</keyword>
<dbReference type="SUPFAM" id="SSF53335">
    <property type="entry name" value="S-adenosyl-L-methionine-dependent methyltransferases"/>
    <property type="match status" value="1"/>
</dbReference>
<evidence type="ECO:0000313" key="1">
    <source>
        <dbReference type="EMBL" id="NKY53898.1"/>
    </source>
</evidence>
<dbReference type="InterPro" id="IPR029063">
    <property type="entry name" value="SAM-dependent_MTases_sf"/>
</dbReference>
<accession>A0A846Y9I7</accession>
<evidence type="ECO:0000313" key="2">
    <source>
        <dbReference type="Proteomes" id="UP000565711"/>
    </source>
</evidence>
<keyword evidence="2" id="KW-1185">Reference proteome</keyword>
<reference evidence="1 2" key="1">
    <citation type="submission" date="2020-04" db="EMBL/GenBank/DDBJ databases">
        <title>MicrobeNet Type strains.</title>
        <authorList>
            <person name="Nicholson A.C."/>
        </authorList>
    </citation>
    <scope>NUCLEOTIDE SEQUENCE [LARGE SCALE GENOMIC DNA]</scope>
    <source>
        <strain evidence="1 2">JCM 12354</strain>
    </source>
</reference>
<dbReference type="Pfam" id="PF04672">
    <property type="entry name" value="Methyltransf_19"/>
    <property type="match status" value="1"/>
</dbReference>
<dbReference type="Gene3D" id="3.40.50.150">
    <property type="entry name" value="Vaccinia Virus protein VP39"/>
    <property type="match status" value="1"/>
</dbReference>
<dbReference type="GO" id="GO:0032259">
    <property type="term" value="P:methylation"/>
    <property type="evidence" value="ECO:0007669"/>
    <property type="project" value="UniProtKB-KW"/>
</dbReference>